<keyword evidence="2" id="KW-1185">Reference proteome</keyword>
<reference evidence="1 2" key="1">
    <citation type="submission" date="2024-06" db="EMBL/GenBank/DDBJ databases">
        <authorList>
            <person name="Campbell A.G."/>
        </authorList>
    </citation>
    <scope>NUCLEOTIDE SEQUENCE [LARGE SCALE GENOMIC DNA]</scope>
    <source>
        <strain evidence="1 2">EM12</strain>
    </source>
</reference>
<accession>A0ABV1QJ71</accession>
<dbReference type="EMBL" id="JBELQE010000037">
    <property type="protein sequence ID" value="MER2249439.1"/>
    <property type="molecule type" value="Genomic_DNA"/>
</dbReference>
<proteinExistence type="predicted"/>
<comment type="caution">
    <text evidence="1">The sequence shown here is derived from an EMBL/GenBank/DDBJ whole genome shotgun (WGS) entry which is preliminary data.</text>
</comment>
<protein>
    <submittedName>
        <fullName evidence="1">Uncharacterized protein</fullName>
    </submittedName>
</protein>
<dbReference type="Proteomes" id="UP001480955">
    <property type="component" value="Unassembled WGS sequence"/>
</dbReference>
<sequence length="60" mass="6279">MASFRMAISAGTKVSDRTKAATSAMMTVGAIGSNILPSTLATPGTVLICGRTIHSWKVRR</sequence>
<evidence type="ECO:0000313" key="1">
    <source>
        <dbReference type="EMBL" id="MER2249439.1"/>
    </source>
</evidence>
<organism evidence="1 2">
    <name type="scientific">Methylorubrum podarium</name>
    <dbReference type="NCBI Taxonomy" id="200476"/>
    <lineage>
        <taxon>Bacteria</taxon>
        <taxon>Pseudomonadati</taxon>
        <taxon>Pseudomonadota</taxon>
        <taxon>Alphaproteobacteria</taxon>
        <taxon>Hyphomicrobiales</taxon>
        <taxon>Methylobacteriaceae</taxon>
        <taxon>Methylorubrum</taxon>
    </lineage>
</organism>
<evidence type="ECO:0000313" key="2">
    <source>
        <dbReference type="Proteomes" id="UP001480955"/>
    </source>
</evidence>
<gene>
    <name evidence="1" type="ORF">ABS772_05865</name>
</gene>
<name>A0ABV1QJ71_9HYPH</name>